<name>A0A4P9A3Z0_9BACT</name>
<keyword evidence="5" id="KW-0408">Iron</keyword>
<evidence type="ECO:0000256" key="3">
    <source>
        <dbReference type="ARBA" id="ARBA00022691"/>
    </source>
</evidence>
<gene>
    <name evidence="8" type="ORF">FBF37_03800</name>
</gene>
<dbReference type="Pfam" id="PF04055">
    <property type="entry name" value="Radical_SAM"/>
    <property type="match status" value="1"/>
</dbReference>
<reference evidence="8 9" key="1">
    <citation type="submission" date="2019-04" db="EMBL/GenBank/DDBJ databases">
        <title>Saccharibacteria TM7 genomes.</title>
        <authorList>
            <person name="Bor B."/>
            <person name="He X."/>
            <person name="Chen T."/>
            <person name="Dewhirst F.E."/>
        </authorList>
    </citation>
    <scope>NUCLEOTIDE SEQUENCE [LARGE SCALE GENOMIC DNA]</scope>
    <source>
        <strain evidence="8 9">BB001</strain>
    </source>
</reference>
<keyword evidence="3" id="KW-0949">S-adenosyl-L-methionine</keyword>
<evidence type="ECO:0000256" key="6">
    <source>
        <dbReference type="ARBA" id="ARBA00023014"/>
    </source>
</evidence>
<dbReference type="InterPro" id="IPR007197">
    <property type="entry name" value="rSAM"/>
</dbReference>
<dbReference type="SFLD" id="SFLDS00029">
    <property type="entry name" value="Radical_SAM"/>
    <property type="match status" value="1"/>
</dbReference>
<keyword evidence="4" id="KW-0479">Metal-binding</keyword>
<evidence type="ECO:0000313" key="8">
    <source>
        <dbReference type="EMBL" id="QCT42553.1"/>
    </source>
</evidence>
<dbReference type="Gene3D" id="3.20.20.70">
    <property type="entry name" value="Aldolase class I"/>
    <property type="match status" value="1"/>
</dbReference>
<keyword evidence="2" id="KW-0004">4Fe-4S</keyword>
<evidence type="ECO:0000313" key="9">
    <source>
        <dbReference type="Proteomes" id="UP000310639"/>
    </source>
</evidence>
<dbReference type="InterPro" id="IPR012840">
    <property type="entry name" value="NrdG2"/>
</dbReference>
<sequence>MTMPPNTSESTPSLSQLKVSIGGIQKLSLVDYPGHVAAALFLSGCNMRCGYCHNPELVLPERLAPSIPVEEAMIFLKSRIGRLDGVVISGGEPTVNEDLPVLCRMIKSLGFDVKLDTNGTHPDMVRSMVEEGTIDFIAMDVKGPLEKYVEIAARPIDLAAIKDNVRLMIDSGIGHEFRTTIVREQLEVADFEKIGELVKGAKRFALQHFRTGTTISPKFANYHTFTDEEFRAAQKIMERYVEECVIH</sequence>
<evidence type="ECO:0000256" key="4">
    <source>
        <dbReference type="ARBA" id="ARBA00022723"/>
    </source>
</evidence>
<dbReference type="GO" id="GO:0003824">
    <property type="term" value="F:catalytic activity"/>
    <property type="evidence" value="ECO:0007669"/>
    <property type="project" value="InterPro"/>
</dbReference>
<dbReference type="CDD" id="cd01335">
    <property type="entry name" value="Radical_SAM"/>
    <property type="match status" value="1"/>
</dbReference>
<dbReference type="InterPro" id="IPR013785">
    <property type="entry name" value="Aldolase_TIM"/>
</dbReference>
<keyword evidence="6" id="KW-0411">Iron-sulfur</keyword>
<dbReference type="Proteomes" id="UP000310639">
    <property type="component" value="Chromosome"/>
</dbReference>
<dbReference type="RefSeq" id="WP_138079628.1">
    <property type="nucleotide sequence ID" value="NZ_CP040004.1"/>
</dbReference>
<feature type="domain" description="Radical SAM core" evidence="7">
    <location>
        <begin position="30"/>
        <end position="247"/>
    </location>
</feature>
<evidence type="ECO:0000256" key="1">
    <source>
        <dbReference type="ARBA" id="ARBA00001966"/>
    </source>
</evidence>
<dbReference type="InterPro" id="IPR058240">
    <property type="entry name" value="rSAM_sf"/>
</dbReference>
<evidence type="ECO:0000256" key="5">
    <source>
        <dbReference type="ARBA" id="ARBA00023004"/>
    </source>
</evidence>
<dbReference type="OrthoDB" id="9782387at2"/>
<evidence type="ECO:0000256" key="2">
    <source>
        <dbReference type="ARBA" id="ARBA00022485"/>
    </source>
</evidence>
<dbReference type="GO" id="GO:0051539">
    <property type="term" value="F:4 iron, 4 sulfur cluster binding"/>
    <property type="evidence" value="ECO:0007669"/>
    <property type="project" value="UniProtKB-KW"/>
</dbReference>
<evidence type="ECO:0000259" key="7">
    <source>
        <dbReference type="PROSITE" id="PS51918"/>
    </source>
</evidence>
<dbReference type="PANTHER" id="PTHR30352:SF13">
    <property type="entry name" value="GLYCYL-RADICAL ENZYME ACTIVATING ENZYME YJJW-RELATED"/>
    <property type="match status" value="1"/>
</dbReference>
<dbReference type="SUPFAM" id="SSF102114">
    <property type="entry name" value="Radical SAM enzymes"/>
    <property type="match status" value="1"/>
</dbReference>
<dbReference type="NCBIfam" id="TIGR02495">
    <property type="entry name" value="NrdG2"/>
    <property type="match status" value="1"/>
</dbReference>
<organism evidence="8 9">
    <name type="scientific">Candidatus Nanosynbacter featherlites</name>
    <dbReference type="NCBI Taxonomy" id="2572088"/>
    <lineage>
        <taxon>Bacteria</taxon>
        <taxon>Candidatus Saccharimonadota</taxon>
        <taxon>Candidatus Saccharimonadia</taxon>
        <taxon>Candidatus Nanosynbacterales</taxon>
        <taxon>Candidatus Nanosynbacteraceae</taxon>
        <taxon>Candidatus Nanosynbacter</taxon>
    </lineage>
</organism>
<dbReference type="InterPro" id="IPR034457">
    <property type="entry name" value="Organic_radical-activating"/>
</dbReference>
<dbReference type="PROSITE" id="PS51918">
    <property type="entry name" value="RADICAL_SAM"/>
    <property type="match status" value="1"/>
</dbReference>
<dbReference type="EMBL" id="CP040004">
    <property type="protein sequence ID" value="QCT42553.1"/>
    <property type="molecule type" value="Genomic_DNA"/>
</dbReference>
<dbReference type="SFLD" id="SFLDG01094">
    <property type="entry name" value="Uncharacterised_Radical_SAM_Su"/>
    <property type="match status" value="1"/>
</dbReference>
<dbReference type="PANTHER" id="PTHR30352">
    <property type="entry name" value="PYRUVATE FORMATE-LYASE-ACTIVATING ENZYME"/>
    <property type="match status" value="1"/>
</dbReference>
<dbReference type="GO" id="GO:0046872">
    <property type="term" value="F:metal ion binding"/>
    <property type="evidence" value="ECO:0007669"/>
    <property type="project" value="UniProtKB-KW"/>
</dbReference>
<dbReference type="AlphaFoldDB" id="A0A4P9A3Z0"/>
<keyword evidence="9" id="KW-1185">Reference proteome</keyword>
<protein>
    <submittedName>
        <fullName evidence="8">Anaerobic ribonucleoside-triphosphate reductase activating protein</fullName>
    </submittedName>
</protein>
<dbReference type="KEGG" id="nft:FBF37_03800"/>
<accession>A0A4P9A3Z0</accession>
<proteinExistence type="predicted"/>
<comment type="cofactor">
    <cofactor evidence="1">
        <name>[4Fe-4S] cluster</name>
        <dbReference type="ChEBI" id="CHEBI:49883"/>
    </cofactor>
</comment>